<comment type="caution">
    <text evidence="2">The sequence shown here is derived from an EMBL/GenBank/DDBJ whole genome shotgun (WGS) entry which is preliminary data.</text>
</comment>
<feature type="transmembrane region" description="Helical" evidence="1">
    <location>
        <begin position="88"/>
        <end position="114"/>
    </location>
</feature>
<protein>
    <submittedName>
        <fullName evidence="2">Uncharacterized protein</fullName>
    </submittedName>
</protein>
<feature type="transmembrane region" description="Helical" evidence="1">
    <location>
        <begin position="21"/>
        <end position="38"/>
    </location>
</feature>
<feature type="transmembrane region" description="Helical" evidence="1">
    <location>
        <begin position="134"/>
        <end position="156"/>
    </location>
</feature>
<keyword evidence="1" id="KW-0472">Membrane</keyword>
<gene>
    <name evidence="2" type="ORF">H9891_09450</name>
</gene>
<evidence type="ECO:0000256" key="1">
    <source>
        <dbReference type="SAM" id="Phobius"/>
    </source>
</evidence>
<proteinExistence type="predicted"/>
<feature type="transmembrane region" description="Helical" evidence="1">
    <location>
        <begin position="201"/>
        <end position="225"/>
    </location>
</feature>
<dbReference type="EMBL" id="DXHR01000031">
    <property type="protein sequence ID" value="HIW13362.1"/>
    <property type="molecule type" value="Genomic_DNA"/>
</dbReference>
<evidence type="ECO:0000313" key="2">
    <source>
        <dbReference type="EMBL" id="HIW13362.1"/>
    </source>
</evidence>
<dbReference type="Proteomes" id="UP000823989">
    <property type="component" value="Unassembled WGS sequence"/>
</dbReference>
<name>A0A9D1QJK8_9STAP</name>
<feature type="transmembrane region" description="Helical" evidence="1">
    <location>
        <begin position="58"/>
        <end position="76"/>
    </location>
</feature>
<reference evidence="2" key="2">
    <citation type="submission" date="2021-04" db="EMBL/GenBank/DDBJ databases">
        <authorList>
            <person name="Gilroy R."/>
        </authorList>
    </citation>
    <scope>NUCLEOTIDE SEQUENCE</scope>
    <source>
        <strain evidence="2">ChiHjej13B12-752</strain>
    </source>
</reference>
<dbReference type="AlphaFoldDB" id="A0A9D1QJK8"/>
<keyword evidence="1" id="KW-0812">Transmembrane</keyword>
<keyword evidence="1" id="KW-1133">Transmembrane helix</keyword>
<evidence type="ECO:0000313" key="3">
    <source>
        <dbReference type="Proteomes" id="UP000823989"/>
    </source>
</evidence>
<reference evidence="2" key="1">
    <citation type="journal article" date="2021" name="PeerJ">
        <title>Extensive microbial diversity within the chicken gut microbiome revealed by metagenomics and culture.</title>
        <authorList>
            <person name="Gilroy R."/>
            <person name="Ravi A."/>
            <person name="Getino M."/>
            <person name="Pursley I."/>
            <person name="Horton D.L."/>
            <person name="Alikhan N.F."/>
            <person name="Baker D."/>
            <person name="Gharbi K."/>
            <person name="Hall N."/>
            <person name="Watson M."/>
            <person name="Adriaenssens E.M."/>
            <person name="Foster-Nyarko E."/>
            <person name="Jarju S."/>
            <person name="Secka A."/>
            <person name="Antonio M."/>
            <person name="Oren A."/>
            <person name="Chaudhuri R.R."/>
            <person name="La Ragione R."/>
            <person name="Hildebrand F."/>
            <person name="Pallen M.J."/>
        </authorList>
    </citation>
    <scope>NUCLEOTIDE SEQUENCE</scope>
    <source>
        <strain evidence="2">ChiHjej13B12-752</strain>
    </source>
</reference>
<organism evidence="2 3">
    <name type="scientific">Candidatus Salinicoccus stercoripullorum</name>
    <dbReference type="NCBI Taxonomy" id="2838756"/>
    <lineage>
        <taxon>Bacteria</taxon>
        <taxon>Bacillati</taxon>
        <taxon>Bacillota</taxon>
        <taxon>Bacilli</taxon>
        <taxon>Bacillales</taxon>
        <taxon>Staphylococcaceae</taxon>
        <taxon>Salinicoccus</taxon>
    </lineage>
</organism>
<sequence>MSGKSRLATMDYSKGFGKWSLWYIPIFALVYVILNIFVREPELNEISFFAMALSANRIYMLVLGILAPYSFLEWSLNLGLTRKTFFQAMVSAGVIVTLFVMAVTAAVSLILGFMPWFGTSIPEVTGGTETLVHVGGYVLSTLLYFLGGLLISVGFYRGFIPGAGVLILTILLFMATDVLWSRDEGIAGIPAIDSLDLMLELGIWTVLVITLAALVIICAALYYTIRNISVKIK</sequence>
<accession>A0A9D1QJK8</accession>
<feature type="transmembrane region" description="Helical" evidence="1">
    <location>
        <begin position="163"/>
        <end position="181"/>
    </location>
</feature>